<comment type="caution">
    <text evidence="6">The sequence shown here is derived from an EMBL/GenBank/DDBJ whole genome shotgun (WGS) entry which is preliminary data.</text>
</comment>
<evidence type="ECO:0000259" key="4">
    <source>
        <dbReference type="PROSITE" id="PS50932"/>
    </source>
</evidence>
<dbReference type="SUPFAM" id="SSF47413">
    <property type="entry name" value="lambda repressor-like DNA-binding domains"/>
    <property type="match status" value="1"/>
</dbReference>
<gene>
    <name evidence="6" type="ORF">DWX93_08830</name>
</gene>
<dbReference type="SUPFAM" id="SSF53822">
    <property type="entry name" value="Periplasmic binding protein-like I"/>
    <property type="match status" value="1"/>
</dbReference>
<dbReference type="InterPro" id="IPR010982">
    <property type="entry name" value="Lambda_DNA-bd_dom_sf"/>
</dbReference>
<dbReference type="Gene3D" id="3.40.50.2300">
    <property type="match status" value="2"/>
</dbReference>
<protein>
    <submittedName>
        <fullName evidence="6">LacI family transcriptional regulator</fullName>
    </submittedName>
</protein>
<evidence type="ECO:0000313" key="6">
    <source>
        <dbReference type="EMBL" id="RGS40869.1"/>
    </source>
</evidence>
<dbReference type="SMART" id="SM00354">
    <property type="entry name" value="HTH_LACI"/>
    <property type="match status" value="1"/>
</dbReference>
<dbReference type="CDD" id="cd06267">
    <property type="entry name" value="PBP1_LacI_sugar_binding-like"/>
    <property type="match status" value="1"/>
</dbReference>
<dbReference type="GO" id="GO:0003700">
    <property type="term" value="F:DNA-binding transcription factor activity"/>
    <property type="evidence" value="ECO:0007669"/>
    <property type="project" value="TreeGrafter"/>
</dbReference>
<dbReference type="Gene3D" id="1.10.260.40">
    <property type="entry name" value="lambda repressor-like DNA-binding domains"/>
    <property type="match status" value="1"/>
</dbReference>
<dbReference type="Pfam" id="PF00356">
    <property type="entry name" value="LacI"/>
    <property type="match status" value="1"/>
</dbReference>
<keyword evidence="2" id="KW-0238">DNA-binding</keyword>
<proteinExistence type="predicted"/>
<evidence type="ECO:0000256" key="2">
    <source>
        <dbReference type="ARBA" id="ARBA00023125"/>
    </source>
</evidence>
<dbReference type="CDD" id="cd01392">
    <property type="entry name" value="HTH_LacI"/>
    <property type="match status" value="1"/>
</dbReference>
<dbReference type="InterPro" id="IPR001387">
    <property type="entry name" value="Cro/C1-type_HTH"/>
</dbReference>
<evidence type="ECO:0000313" key="7">
    <source>
        <dbReference type="Proteomes" id="UP000266172"/>
    </source>
</evidence>
<feature type="domain" description="HTH cro/C1-type" evidence="5">
    <location>
        <begin position="2"/>
        <end position="48"/>
    </location>
</feature>
<dbReference type="InterPro" id="IPR046335">
    <property type="entry name" value="LacI/GalR-like_sensor"/>
</dbReference>
<keyword evidence="1" id="KW-0805">Transcription regulation</keyword>
<dbReference type="InterPro" id="IPR028082">
    <property type="entry name" value="Peripla_BP_I"/>
</dbReference>
<keyword evidence="3" id="KW-0804">Transcription</keyword>
<name>A0A395V7F0_9FIRM</name>
<dbReference type="Proteomes" id="UP000266172">
    <property type="component" value="Unassembled WGS sequence"/>
</dbReference>
<accession>A0A395V7F0</accession>
<dbReference type="PROSITE" id="PS50932">
    <property type="entry name" value="HTH_LACI_2"/>
    <property type="match status" value="1"/>
</dbReference>
<feature type="domain" description="HTH lacI-type" evidence="4">
    <location>
        <begin position="2"/>
        <end position="57"/>
    </location>
</feature>
<sequence>MITIKDMAEIAGVSPTTVANVLHGRTKKMSKETLKKVQDVIDQSHYVSNMGARVLANYGSRIIGVIMNYDRRAENNAMADPFYGTIVGALEKEIREHGYYMMLYMAGSVEETVRLASSWNIEGLVALGCRAEDVQKMKEQLKMPVVFIDSYFQNQDCYNVGLDDFGGGYMMTNYLIRQGHRRIAFLADQQEPAGVDRERLLGYQKALEENGIIFHERDYVPISFRKQTRHTRLWEFCQERLNEYTALFFASDFYASDAVFIFQSQGIRVPQDISVVGFDDNLFAEHCRPMLTTVQQHVADKAFYAFALLQRLIRGEECIEKNIHLPVKLVIRESVQPLEP</sequence>
<evidence type="ECO:0000256" key="1">
    <source>
        <dbReference type="ARBA" id="ARBA00023015"/>
    </source>
</evidence>
<dbReference type="PANTHER" id="PTHR30146">
    <property type="entry name" value="LACI-RELATED TRANSCRIPTIONAL REPRESSOR"/>
    <property type="match status" value="1"/>
</dbReference>
<dbReference type="GO" id="GO:0000976">
    <property type="term" value="F:transcription cis-regulatory region binding"/>
    <property type="evidence" value="ECO:0007669"/>
    <property type="project" value="TreeGrafter"/>
</dbReference>
<dbReference type="PROSITE" id="PS00356">
    <property type="entry name" value="HTH_LACI_1"/>
    <property type="match status" value="1"/>
</dbReference>
<dbReference type="AlphaFoldDB" id="A0A395V7F0"/>
<dbReference type="Pfam" id="PF13377">
    <property type="entry name" value="Peripla_BP_3"/>
    <property type="match status" value="1"/>
</dbReference>
<dbReference type="EMBL" id="QRVL01000005">
    <property type="protein sequence ID" value="RGS40869.1"/>
    <property type="molecule type" value="Genomic_DNA"/>
</dbReference>
<reference evidence="6 7" key="1">
    <citation type="submission" date="2018-08" db="EMBL/GenBank/DDBJ databases">
        <title>A genome reference for cultivated species of the human gut microbiota.</title>
        <authorList>
            <person name="Zou Y."/>
            <person name="Xue W."/>
            <person name="Luo G."/>
        </authorList>
    </citation>
    <scope>NUCLEOTIDE SEQUENCE [LARGE SCALE GENOMIC DNA]</scope>
    <source>
        <strain evidence="6 7">AF22-12AC</strain>
    </source>
</reference>
<dbReference type="PANTHER" id="PTHR30146:SF24">
    <property type="entry name" value="XYLOSE OPERON REGULATORY PROTEIN"/>
    <property type="match status" value="1"/>
</dbReference>
<dbReference type="InterPro" id="IPR000843">
    <property type="entry name" value="HTH_LacI"/>
</dbReference>
<evidence type="ECO:0000256" key="3">
    <source>
        <dbReference type="ARBA" id="ARBA00023163"/>
    </source>
</evidence>
<dbReference type="PROSITE" id="PS50943">
    <property type="entry name" value="HTH_CROC1"/>
    <property type="match status" value="1"/>
</dbReference>
<organism evidence="6 7">
    <name type="scientific">Roseburia hominis</name>
    <dbReference type="NCBI Taxonomy" id="301301"/>
    <lineage>
        <taxon>Bacteria</taxon>
        <taxon>Bacillati</taxon>
        <taxon>Bacillota</taxon>
        <taxon>Clostridia</taxon>
        <taxon>Lachnospirales</taxon>
        <taxon>Lachnospiraceae</taxon>
        <taxon>Roseburia</taxon>
    </lineage>
</organism>
<evidence type="ECO:0000259" key="5">
    <source>
        <dbReference type="PROSITE" id="PS50943"/>
    </source>
</evidence>